<reference evidence="2" key="1">
    <citation type="journal article" date="2009" name="PLoS Genet.">
        <title>Sequencing, mapping, and analysis of 27,455 maize full-length cDNAs.</title>
        <authorList>
            <person name="Soderlund C."/>
            <person name="Descour A."/>
            <person name="Kudrna D."/>
            <person name="Bomhoff M."/>
            <person name="Boyd L."/>
            <person name="Currie J."/>
            <person name="Angelova A."/>
            <person name="Collura K."/>
            <person name="Wissotski M."/>
            <person name="Ashley E."/>
            <person name="Morrow D."/>
            <person name="Fernandes J."/>
            <person name="Walbot V."/>
            <person name="Yu Y."/>
        </authorList>
    </citation>
    <scope>NUCLEOTIDE SEQUENCE</scope>
    <source>
        <strain evidence="2">B73</strain>
    </source>
</reference>
<accession>C4J4W9</accession>
<feature type="region of interest" description="Disordered" evidence="1">
    <location>
        <begin position="1"/>
        <end position="94"/>
    </location>
</feature>
<reference evidence="2" key="2">
    <citation type="submission" date="2012-06" db="EMBL/GenBank/DDBJ databases">
        <authorList>
            <person name="Yu Y."/>
            <person name="Currie J."/>
            <person name="Lomeli R."/>
            <person name="Angelova A."/>
            <person name="Collura K."/>
            <person name="Wissotski M."/>
            <person name="Campos D."/>
            <person name="Kudrna D."/>
            <person name="Golser W."/>
            <person name="Ashely E."/>
            <person name="Descour A."/>
            <person name="Fernandes J."/>
            <person name="Soderlund C."/>
            <person name="Walbot V."/>
        </authorList>
    </citation>
    <scope>NUCLEOTIDE SEQUENCE</scope>
    <source>
        <strain evidence="2">B73</strain>
    </source>
</reference>
<name>C4J4W9_MAIZE</name>
<feature type="compositionally biased region" description="Gly residues" evidence="1">
    <location>
        <begin position="82"/>
        <end position="94"/>
    </location>
</feature>
<protein>
    <submittedName>
        <fullName evidence="2">Uncharacterized protein</fullName>
    </submittedName>
</protein>
<organism evidence="2">
    <name type="scientific">Zea mays</name>
    <name type="common">Maize</name>
    <dbReference type="NCBI Taxonomy" id="4577"/>
    <lineage>
        <taxon>Eukaryota</taxon>
        <taxon>Viridiplantae</taxon>
        <taxon>Streptophyta</taxon>
        <taxon>Embryophyta</taxon>
        <taxon>Tracheophyta</taxon>
        <taxon>Spermatophyta</taxon>
        <taxon>Magnoliopsida</taxon>
        <taxon>Liliopsida</taxon>
        <taxon>Poales</taxon>
        <taxon>Poaceae</taxon>
        <taxon>PACMAD clade</taxon>
        <taxon>Panicoideae</taxon>
        <taxon>Andropogonodae</taxon>
        <taxon>Andropogoneae</taxon>
        <taxon>Tripsacinae</taxon>
        <taxon>Zea</taxon>
    </lineage>
</organism>
<evidence type="ECO:0000256" key="1">
    <source>
        <dbReference type="SAM" id="MobiDB-lite"/>
    </source>
</evidence>
<dbReference type="AlphaFoldDB" id="C4J4W9"/>
<feature type="compositionally biased region" description="Basic residues" evidence="1">
    <location>
        <begin position="52"/>
        <end position="81"/>
    </location>
</feature>
<dbReference type="EMBL" id="BT085866">
    <property type="protein sequence ID" value="ACR36219.1"/>
    <property type="molecule type" value="mRNA"/>
</dbReference>
<proteinExistence type="evidence at transcript level"/>
<sequence length="108" mass="11959">MNRNRRGSRSTVRDAKRGSSGRGGRRSLGRDFGSCCEGGGFESRRGRSPGYPRKRSRRWGRARRGGCRRRRWSPGTPRRRSGGVGWGRDGGGGYRAGWLARSLAVGFC</sequence>
<evidence type="ECO:0000313" key="2">
    <source>
        <dbReference type="EMBL" id="ACR36219.1"/>
    </source>
</evidence>